<keyword evidence="4" id="KW-0862">Zinc</keyword>
<accession>A0A1B9IJI3</accession>
<evidence type="ECO:0000313" key="6">
    <source>
        <dbReference type="EMBL" id="OCF55702.1"/>
    </source>
</evidence>
<feature type="compositionally biased region" description="Polar residues" evidence="5">
    <location>
        <begin position="37"/>
        <end position="52"/>
    </location>
</feature>
<evidence type="ECO:0000256" key="3">
    <source>
        <dbReference type="ARBA" id="ARBA00022771"/>
    </source>
</evidence>
<feature type="compositionally biased region" description="Low complexity" evidence="5">
    <location>
        <begin position="368"/>
        <end position="383"/>
    </location>
</feature>
<evidence type="ECO:0000313" key="7">
    <source>
        <dbReference type="Proteomes" id="UP000092583"/>
    </source>
</evidence>
<feature type="compositionally biased region" description="Low complexity" evidence="5">
    <location>
        <begin position="1"/>
        <end position="29"/>
    </location>
</feature>
<reference evidence="7" key="2">
    <citation type="submission" date="2013-12" db="EMBL/GenBank/DDBJ databases">
        <title>Evolution of pathogenesis and genome organization in the Tremellales.</title>
        <authorList>
            <person name="Cuomo C."/>
            <person name="Litvintseva A."/>
            <person name="Heitman J."/>
            <person name="Chen Y."/>
            <person name="Sun S."/>
            <person name="Springer D."/>
            <person name="Dromer F."/>
            <person name="Young S."/>
            <person name="Zeng Q."/>
            <person name="Chapman S."/>
            <person name="Gujja S."/>
            <person name="Saif S."/>
            <person name="Birren B."/>
        </authorList>
    </citation>
    <scope>NUCLEOTIDE SEQUENCE [LARGE SCALE GENOMIC DNA]</scope>
    <source>
        <strain evidence="7">CBS 10435</strain>
    </source>
</reference>
<feature type="compositionally biased region" description="Low complexity" evidence="5">
    <location>
        <begin position="73"/>
        <end position="82"/>
    </location>
</feature>
<keyword evidence="1" id="KW-0479">Metal-binding</keyword>
<dbReference type="OrthoDB" id="1662883at2759"/>
<dbReference type="InterPro" id="IPR051580">
    <property type="entry name" value="ZnF-Chromatin_assoc"/>
</dbReference>
<feature type="compositionally biased region" description="Polar residues" evidence="5">
    <location>
        <begin position="116"/>
        <end position="125"/>
    </location>
</feature>
<feature type="compositionally biased region" description="Basic and acidic residues" evidence="5">
    <location>
        <begin position="404"/>
        <end position="414"/>
    </location>
</feature>
<dbReference type="GO" id="GO:0008270">
    <property type="term" value="F:zinc ion binding"/>
    <property type="evidence" value="ECO:0007669"/>
    <property type="project" value="UniProtKB-KW"/>
</dbReference>
<dbReference type="Proteomes" id="UP000092583">
    <property type="component" value="Unassembled WGS sequence"/>
</dbReference>
<dbReference type="STRING" id="1331196.A0A1B9IJI3"/>
<name>A0A1B9IJI3_9TREE</name>
<keyword evidence="3" id="KW-0863">Zinc-finger</keyword>
<feature type="compositionally biased region" description="Gly residues" evidence="5">
    <location>
        <begin position="251"/>
        <end position="261"/>
    </location>
</feature>
<dbReference type="PANTHER" id="PTHR23057:SF0">
    <property type="entry name" value="JUXTAPOSED WITH ANOTHER ZINC FINGER PROTEIN 1"/>
    <property type="match status" value="1"/>
</dbReference>
<evidence type="ECO:0000256" key="2">
    <source>
        <dbReference type="ARBA" id="ARBA00022737"/>
    </source>
</evidence>
<keyword evidence="2" id="KW-0677">Repeat</keyword>
<evidence type="ECO:0000256" key="5">
    <source>
        <dbReference type="SAM" id="MobiDB-lite"/>
    </source>
</evidence>
<evidence type="ECO:0000256" key="1">
    <source>
        <dbReference type="ARBA" id="ARBA00022723"/>
    </source>
</evidence>
<sequence>MPFSSGTPSGSGSQQPLSIPSGSSSSSPSINHHYPPTGTSFPRQSSYGQHQHQYPGYPHGQEQGQGGPSRWENSNSNSNTNASGGGNGMSGLSAMMRSRGGGGNDMEIGSSPPGYANSSLSSNPHSGFHPSSYGPNMPFQAIALGISHHQQPNAYMNTGMGMSISPPHWASGSVGSASYVESMGNFGGLGTSLNSRDRELEARYVKDFSCCGKKLNGLHELLEHYEEEHANLAPDVRMAAISAAQNSMNGLGPGPGLGPGQIPGQPPNNRFNTNGPIPPTPTSITHHSDVPAPPGMMDIEMDEPTTHYPSTPNYHPHQQHHPRHLPHPQGMIAPSNPWAAAFRPQLNNSQPPQCVPPSLLSYAPPTPGSSTGTSTSTHPNSNPGAGGVLTPEQLQAKALRKAQKKAERAAREEMVTSDDAEGGGERRYPCPIEGCDKVYKQANGLKYHLTRSINSGHGNVAALGGLAAILGEGNGLDHQ</sequence>
<feature type="compositionally biased region" description="Basic residues" evidence="5">
    <location>
        <begin position="317"/>
        <end position="326"/>
    </location>
</feature>
<organism evidence="6 7">
    <name type="scientific">Kwoniella mangroviensis CBS 10435</name>
    <dbReference type="NCBI Taxonomy" id="1331196"/>
    <lineage>
        <taxon>Eukaryota</taxon>
        <taxon>Fungi</taxon>
        <taxon>Dikarya</taxon>
        <taxon>Basidiomycota</taxon>
        <taxon>Agaricomycotina</taxon>
        <taxon>Tremellomycetes</taxon>
        <taxon>Tremellales</taxon>
        <taxon>Cryptococcaceae</taxon>
        <taxon>Kwoniella</taxon>
    </lineage>
</organism>
<feature type="region of interest" description="Disordered" evidence="5">
    <location>
        <begin position="1"/>
        <end position="132"/>
    </location>
</feature>
<evidence type="ECO:0008006" key="8">
    <source>
        <dbReference type="Google" id="ProtNLM"/>
    </source>
</evidence>
<protein>
    <recommendedName>
        <fullName evidence="8">C2H2-type domain-containing protein</fullName>
    </recommendedName>
</protein>
<gene>
    <name evidence="6" type="ORF">L486_06453</name>
</gene>
<reference evidence="6 7" key="1">
    <citation type="submission" date="2013-07" db="EMBL/GenBank/DDBJ databases">
        <title>The Genome Sequence of Kwoniella mangroviensis CBS10435.</title>
        <authorList>
            <consortium name="The Broad Institute Genome Sequencing Platform"/>
            <person name="Cuomo C."/>
            <person name="Litvintseva A."/>
            <person name="Chen Y."/>
            <person name="Heitman J."/>
            <person name="Sun S."/>
            <person name="Springer D."/>
            <person name="Dromer F."/>
            <person name="Young S.K."/>
            <person name="Zeng Q."/>
            <person name="Gargeya S."/>
            <person name="Fitzgerald M."/>
            <person name="Abouelleil A."/>
            <person name="Alvarado L."/>
            <person name="Berlin A.M."/>
            <person name="Chapman S.B."/>
            <person name="Dewar J."/>
            <person name="Goldberg J."/>
            <person name="Griggs A."/>
            <person name="Gujja S."/>
            <person name="Hansen M."/>
            <person name="Howarth C."/>
            <person name="Imamovic A."/>
            <person name="Larimer J."/>
            <person name="McCowan C."/>
            <person name="Murphy C."/>
            <person name="Pearson M."/>
            <person name="Priest M."/>
            <person name="Roberts A."/>
            <person name="Saif S."/>
            <person name="Shea T."/>
            <person name="Sykes S."/>
            <person name="Wortman J."/>
            <person name="Nusbaum C."/>
            <person name="Birren B."/>
        </authorList>
    </citation>
    <scope>NUCLEOTIDE SEQUENCE [LARGE SCALE GENOMIC DNA]</scope>
    <source>
        <strain evidence="6 7">CBS 10435</strain>
    </source>
</reference>
<evidence type="ECO:0000256" key="4">
    <source>
        <dbReference type="ARBA" id="ARBA00022833"/>
    </source>
</evidence>
<feature type="region of interest" description="Disordered" evidence="5">
    <location>
        <begin position="249"/>
        <end position="426"/>
    </location>
</feature>
<keyword evidence="7" id="KW-1185">Reference proteome</keyword>
<dbReference type="Gene3D" id="3.30.160.60">
    <property type="entry name" value="Classic Zinc Finger"/>
    <property type="match status" value="1"/>
</dbReference>
<dbReference type="EMBL" id="KI669465">
    <property type="protein sequence ID" value="OCF55702.1"/>
    <property type="molecule type" value="Genomic_DNA"/>
</dbReference>
<dbReference type="AlphaFoldDB" id="A0A1B9IJI3"/>
<proteinExistence type="predicted"/>
<dbReference type="PANTHER" id="PTHR23057">
    <property type="entry name" value="JUXTAPOSED WITH ANOTHER ZINC FINGER PROTEIN 1"/>
    <property type="match status" value="1"/>
</dbReference>
<dbReference type="GO" id="GO:0005634">
    <property type="term" value="C:nucleus"/>
    <property type="evidence" value="ECO:0007669"/>
    <property type="project" value="TreeGrafter"/>
</dbReference>